<feature type="transmembrane region" description="Helical" evidence="5">
    <location>
        <begin position="633"/>
        <end position="651"/>
    </location>
</feature>
<dbReference type="SUPFAM" id="SSF81321">
    <property type="entry name" value="Family A G protein-coupled receptor-like"/>
    <property type="match status" value="2"/>
</dbReference>
<feature type="transmembrane region" description="Helical" evidence="5">
    <location>
        <begin position="78"/>
        <end position="96"/>
    </location>
</feature>
<feature type="transmembrane region" description="Helical" evidence="5">
    <location>
        <begin position="598"/>
        <end position="621"/>
    </location>
</feature>
<feature type="transmembrane region" description="Helical" evidence="5">
    <location>
        <begin position="264"/>
        <end position="285"/>
    </location>
</feature>
<keyword evidence="4 5" id="KW-0472">Membrane</keyword>
<evidence type="ECO:0000256" key="1">
    <source>
        <dbReference type="ARBA" id="ARBA00004370"/>
    </source>
</evidence>
<organism evidence="7 8">
    <name type="scientific">Caenorhabditis angaria</name>
    <dbReference type="NCBI Taxonomy" id="860376"/>
    <lineage>
        <taxon>Eukaryota</taxon>
        <taxon>Metazoa</taxon>
        <taxon>Ecdysozoa</taxon>
        <taxon>Nematoda</taxon>
        <taxon>Chromadorea</taxon>
        <taxon>Rhabditida</taxon>
        <taxon>Rhabditina</taxon>
        <taxon>Rhabditomorpha</taxon>
        <taxon>Rhabditoidea</taxon>
        <taxon>Rhabditidae</taxon>
        <taxon>Peloderinae</taxon>
        <taxon>Caenorhabditis</taxon>
    </lineage>
</organism>
<dbReference type="PANTHER" id="PTHR24224">
    <property type="entry name" value="CARDIOACCELERATORY PEPTIDE RECEPTOR-RELATED"/>
    <property type="match status" value="1"/>
</dbReference>
<accession>A0A9P1IUM9</accession>
<proteinExistence type="predicted"/>
<feature type="transmembrane region" description="Helical" evidence="5">
    <location>
        <begin position="160"/>
        <end position="181"/>
    </location>
</feature>
<keyword evidence="3 5" id="KW-1133">Transmembrane helix</keyword>
<keyword evidence="8" id="KW-1185">Reference proteome</keyword>
<comment type="caution">
    <text evidence="7">The sequence shown here is derived from an EMBL/GenBank/DDBJ whole genome shotgun (WGS) entry which is preliminary data.</text>
</comment>
<evidence type="ECO:0000256" key="5">
    <source>
        <dbReference type="SAM" id="Phobius"/>
    </source>
</evidence>
<name>A0A9P1IUM9_9PELO</name>
<evidence type="ECO:0000256" key="4">
    <source>
        <dbReference type="ARBA" id="ARBA00023136"/>
    </source>
</evidence>
<dbReference type="Proteomes" id="UP001152747">
    <property type="component" value="Unassembled WGS sequence"/>
</dbReference>
<dbReference type="FunFam" id="1.20.1070.10:FF:000430">
    <property type="entry name" value="Serpentine Receptor, class V"/>
    <property type="match status" value="1"/>
</dbReference>
<dbReference type="GO" id="GO:0016020">
    <property type="term" value="C:membrane"/>
    <property type="evidence" value="ECO:0007669"/>
    <property type="project" value="UniProtKB-SubCell"/>
</dbReference>
<dbReference type="InterPro" id="IPR052665">
    <property type="entry name" value="Neuropeptide-GPCR"/>
</dbReference>
<dbReference type="Gene3D" id="1.20.1070.10">
    <property type="entry name" value="Rhodopsin 7-helix transmembrane proteins"/>
    <property type="match status" value="2"/>
</dbReference>
<feature type="transmembrane region" description="Helical" evidence="5">
    <location>
        <begin position="297"/>
        <end position="319"/>
    </location>
</feature>
<evidence type="ECO:0000256" key="3">
    <source>
        <dbReference type="ARBA" id="ARBA00022989"/>
    </source>
</evidence>
<dbReference type="PROSITE" id="PS50262">
    <property type="entry name" value="G_PROTEIN_RECEP_F1_2"/>
    <property type="match status" value="1"/>
</dbReference>
<feature type="transmembrane region" description="Helical" evidence="5">
    <location>
        <begin position="544"/>
        <end position="565"/>
    </location>
</feature>
<feature type="transmembrane region" description="Helical" evidence="5">
    <location>
        <begin position="12"/>
        <end position="33"/>
    </location>
</feature>
<comment type="subcellular location">
    <subcellularLocation>
        <location evidence="1">Membrane</location>
    </subcellularLocation>
</comment>
<protein>
    <recommendedName>
        <fullName evidence="6">G-protein coupled receptors family 1 profile domain-containing protein</fullName>
    </recommendedName>
</protein>
<dbReference type="Pfam" id="PF10323">
    <property type="entry name" value="7TM_GPCR_Srv"/>
    <property type="match status" value="3"/>
</dbReference>
<feature type="domain" description="G-protein coupled receptors family 1 profile" evidence="6">
    <location>
        <begin position="276"/>
        <end position="529"/>
    </location>
</feature>
<dbReference type="InterPro" id="IPR019426">
    <property type="entry name" value="7TM_GPCR_serpentine_rcpt_Srv"/>
</dbReference>
<sequence length="713" mass="82725">MIELNAVTWPTHIWYGMSIISVPIYIIVVICLIKLRYVSRTYTTTFYTLLLQHRFITIVFPSSRFTHAFQEAKSWQTISLYWSIPIIFEILILKSADAKFDGLQDMAIVVDKSVINYNTTLALIVSSFTCLLCATFYVLIAVSIKKKTGISTKKFQKEKIIAIQILILLVAFLGVFVYFGFQNYFSRTGNTGPVFFMRSIYPLPSGVLSYINPFCILILNRDFTTHVARIITCNTLKKLDTTVSTVQSTSDLMENLRAVNWPTYVWYGMSIVSVPTYIVVLISLIKLRKFSKAYRTTFYTLLIQHGFADLSTMFFYFLLFTLRKIQTIRQLYFDYQEYFVAEGTYNFTYYFLAVRCFGINLLTFQRFIIIAAPSSKITHIIQEASTPSIAFFYWSFPTIFSVLFLSGAHPTFDSVEDMAIVVDKWVITRNTTMALAISTFTCLACTTIYILIACSIQKRTGNSSSQSFQKEKLIAIQIYILVIAFFGIFFYFAFQNYFSRIGNSGPVFFMRSLYPLPSGVLSYINPFCTLFLNREFTTQVKKIITFRNITVSFADLFTMFFYFILFTLRKIEVIRQFYYDYQSYYIAPATYNFTYYFLYIRCSGIILLTLQRVVFITVSFSKVANWMREMNKWKVVLIYWLTPTIISIVVLKDVDIVFDDINNMDVIVDKEIIMDGPVFFMRSIYPIPNGVLSYLKGIVCNHSTQNVPRANIR</sequence>
<evidence type="ECO:0000313" key="8">
    <source>
        <dbReference type="Proteomes" id="UP001152747"/>
    </source>
</evidence>
<feature type="transmembrane region" description="Helical" evidence="5">
    <location>
        <begin position="514"/>
        <end position="532"/>
    </location>
</feature>
<dbReference type="EMBL" id="CANHGI010000005">
    <property type="protein sequence ID" value="CAI5452478.1"/>
    <property type="molecule type" value="Genomic_DNA"/>
</dbReference>
<gene>
    <name evidence="7" type="ORF">CAMP_LOCUS15115</name>
</gene>
<keyword evidence="2 5" id="KW-0812">Transmembrane</keyword>
<dbReference type="AlphaFoldDB" id="A0A9P1IUM9"/>
<feature type="transmembrane region" description="Helical" evidence="5">
    <location>
        <begin position="473"/>
        <end position="494"/>
    </location>
</feature>
<evidence type="ECO:0000259" key="6">
    <source>
        <dbReference type="PROSITE" id="PS50262"/>
    </source>
</evidence>
<evidence type="ECO:0000256" key="2">
    <source>
        <dbReference type="ARBA" id="ARBA00022692"/>
    </source>
</evidence>
<evidence type="ECO:0000313" key="7">
    <source>
        <dbReference type="EMBL" id="CAI5452478.1"/>
    </source>
</evidence>
<reference evidence="7" key="1">
    <citation type="submission" date="2022-11" db="EMBL/GenBank/DDBJ databases">
        <authorList>
            <person name="Kikuchi T."/>
        </authorList>
    </citation>
    <scope>NUCLEOTIDE SEQUENCE</scope>
    <source>
        <strain evidence="7">PS1010</strain>
    </source>
</reference>
<feature type="transmembrane region" description="Helical" evidence="5">
    <location>
        <begin position="432"/>
        <end position="452"/>
    </location>
</feature>
<feature type="transmembrane region" description="Helical" evidence="5">
    <location>
        <begin position="121"/>
        <end position="140"/>
    </location>
</feature>
<dbReference type="InterPro" id="IPR017452">
    <property type="entry name" value="GPCR_Rhodpsn_7TM"/>
</dbReference>
<feature type="transmembrane region" description="Helical" evidence="5">
    <location>
        <begin position="390"/>
        <end position="412"/>
    </location>
</feature>
<dbReference type="PANTHER" id="PTHR24224:SF17">
    <property type="entry name" value="G-PROTEIN COUPLED RECEPTORS FAMILY 1 PROFILE DOMAIN-CONTAINING PROTEIN"/>
    <property type="match status" value="1"/>
</dbReference>